<keyword evidence="1" id="KW-1133">Transmembrane helix</keyword>
<protein>
    <recommendedName>
        <fullName evidence="4">SMODS and SLOG-associating 2TM effector domain-containing protein</fullName>
    </recommendedName>
</protein>
<keyword evidence="1" id="KW-0812">Transmembrane</keyword>
<keyword evidence="1" id="KW-0472">Membrane</keyword>
<sequence length="176" mass="20889">MKLNKLELIKLLIEESNLHFNHPSEVARKVIFSLGTVLTTIVATTIFSNVNDSDFVLKTIFHTSKFKIVLAFVFVDYLFILWGLNEHTKIHSEQRKRHQNAIDYLMSVDNYDESNFWKTFGKNRLRYYWNLKMERPSLLFTAEPDTRGFLGFYDRKIELGIILILTRFIMLLMLLF</sequence>
<keyword evidence="3" id="KW-1185">Reference proteome</keyword>
<evidence type="ECO:0000256" key="1">
    <source>
        <dbReference type="SAM" id="Phobius"/>
    </source>
</evidence>
<dbReference type="RefSeq" id="WP_303277714.1">
    <property type="nucleotide sequence ID" value="NZ_JAUOEK010000105.1"/>
</dbReference>
<proteinExistence type="predicted"/>
<feature type="transmembrane region" description="Helical" evidence="1">
    <location>
        <begin position="30"/>
        <end position="48"/>
    </location>
</feature>
<evidence type="ECO:0000313" key="3">
    <source>
        <dbReference type="Proteomes" id="UP001176883"/>
    </source>
</evidence>
<evidence type="ECO:0008006" key="4">
    <source>
        <dbReference type="Google" id="ProtNLM"/>
    </source>
</evidence>
<comment type="caution">
    <text evidence="2">The sequence shown here is derived from an EMBL/GenBank/DDBJ whole genome shotgun (WGS) entry which is preliminary data.</text>
</comment>
<organism evidence="2 3">
    <name type="scientific">Flavivirga aquimarina</name>
    <dbReference type="NCBI Taxonomy" id="2027862"/>
    <lineage>
        <taxon>Bacteria</taxon>
        <taxon>Pseudomonadati</taxon>
        <taxon>Bacteroidota</taxon>
        <taxon>Flavobacteriia</taxon>
        <taxon>Flavobacteriales</taxon>
        <taxon>Flavobacteriaceae</taxon>
        <taxon>Flavivirga</taxon>
    </lineage>
</organism>
<dbReference type="Proteomes" id="UP001176883">
    <property type="component" value="Unassembled WGS sequence"/>
</dbReference>
<name>A0ABT8WA88_9FLAO</name>
<evidence type="ECO:0000313" key="2">
    <source>
        <dbReference type="EMBL" id="MDO5970020.1"/>
    </source>
</evidence>
<accession>A0ABT8WA88</accession>
<dbReference type="EMBL" id="JAUOEK010000105">
    <property type="protein sequence ID" value="MDO5970020.1"/>
    <property type="molecule type" value="Genomic_DNA"/>
</dbReference>
<gene>
    <name evidence="2" type="ORF">Q4Q35_09380</name>
</gene>
<feature type="transmembrane region" description="Helical" evidence="1">
    <location>
        <begin position="157"/>
        <end position="175"/>
    </location>
</feature>
<reference evidence="2" key="1">
    <citation type="submission" date="2023-07" db="EMBL/GenBank/DDBJ databases">
        <title>Two novel species in the genus Flavivirga.</title>
        <authorList>
            <person name="Kwon K."/>
        </authorList>
    </citation>
    <scope>NUCLEOTIDE SEQUENCE</scope>
    <source>
        <strain evidence="2">KCTC 52353</strain>
    </source>
</reference>
<feature type="transmembrane region" description="Helical" evidence="1">
    <location>
        <begin position="68"/>
        <end position="85"/>
    </location>
</feature>